<dbReference type="InterPro" id="IPR039425">
    <property type="entry name" value="RNA_pol_sigma-70-like"/>
</dbReference>
<dbReference type="GO" id="GO:0003677">
    <property type="term" value="F:DNA binding"/>
    <property type="evidence" value="ECO:0007669"/>
    <property type="project" value="InterPro"/>
</dbReference>
<dbReference type="GO" id="GO:0016987">
    <property type="term" value="F:sigma factor activity"/>
    <property type="evidence" value="ECO:0007669"/>
    <property type="project" value="UniProtKB-KW"/>
</dbReference>
<dbReference type="Proteomes" id="UP000558089">
    <property type="component" value="Unassembled WGS sequence"/>
</dbReference>
<feature type="domain" description="RNA polymerase sigma-70 region 2" evidence="5">
    <location>
        <begin position="24"/>
        <end position="90"/>
    </location>
</feature>
<keyword evidence="3" id="KW-0731">Sigma factor</keyword>
<organism evidence="7 8">
    <name type="scientific">Flagellimonas chongwuensis</name>
    <dbReference type="NCBI Taxonomy" id="2697365"/>
    <lineage>
        <taxon>Bacteria</taxon>
        <taxon>Pseudomonadati</taxon>
        <taxon>Bacteroidota</taxon>
        <taxon>Flavobacteriia</taxon>
        <taxon>Flavobacteriales</taxon>
        <taxon>Flavobacteriaceae</taxon>
        <taxon>Flagellimonas</taxon>
    </lineage>
</organism>
<gene>
    <name evidence="7" type="ORF">GUA46_11945</name>
</gene>
<dbReference type="InterPro" id="IPR014327">
    <property type="entry name" value="RNA_pol_sigma70_bacteroid"/>
</dbReference>
<evidence type="ECO:0000313" key="8">
    <source>
        <dbReference type="Proteomes" id="UP000558089"/>
    </source>
</evidence>
<dbReference type="NCBIfam" id="TIGR02937">
    <property type="entry name" value="sigma70-ECF"/>
    <property type="match status" value="1"/>
</dbReference>
<comment type="similarity">
    <text evidence="1">Belongs to the sigma-70 factor family. ECF subfamily.</text>
</comment>
<feature type="domain" description="RNA polymerase sigma factor 70 region 4 type 2" evidence="6">
    <location>
        <begin position="122"/>
        <end position="170"/>
    </location>
</feature>
<evidence type="ECO:0000259" key="5">
    <source>
        <dbReference type="Pfam" id="PF04542"/>
    </source>
</evidence>
<evidence type="ECO:0000259" key="6">
    <source>
        <dbReference type="Pfam" id="PF08281"/>
    </source>
</evidence>
<dbReference type="Gene3D" id="1.10.1740.10">
    <property type="match status" value="1"/>
</dbReference>
<sequence>MKYNHNKLLVKDLNNGKEKAYEYLVDTYGDRMYAYALTLVKNPPLAKDIVQNVFLNTWKFRKKLSSEYEIKNFLFKSVHNEFITQYQKDKSQMVLQYKYIETLDQIIEETDESSIIKMIKIVYNEIEKLPPKCKEVFYLSKKEGLTNNEISLHLGISVKTVEAQITKAFQILRVKLGEQFESIFILVFGKPLLS</sequence>
<evidence type="ECO:0000256" key="2">
    <source>
        <dbReference type="ARBA" id="ARBA00023015"/>
    </source>
</evidence>
<evidence type="ECO:0000313" key="7">
    <source>
        <dbReference type="EMBL" id="NVN19055.1"/>
    </source>
</evidence>
<evidence type="ECO:0000256" key="4">
    <source>
        <dbReference type="ARBA" id="ARBA00023163"/>
    </source>
</evidence>
<keyword evidence="2" id="KW-0805">Transcription regulation</keyword>
<dbReference type="Gene3D" id="1.10.10.10">
    <property type="entry name" value="Winged helix-like DNA-binding domain superfamily/Winged helix DNA-binding domain"/>
    <property type="match status" value="1"/>
</dbReference>
<dbReference type="EMBL" id="WYET01000004">
    <property type="protein sequence ID" value="NVN19055.1"/>
    <property type="molecule type" value="Genomic_DNA"/>
</dbReference>
<dbReference type="PANTHER" id="PTHR43133">
    <property type="entry name" value="RNA POLYMERASE ECF-TYPE SIGMA FACTO"/>
    <property type="match status" value="1"/>
</dbReference>
<dbReference type="InterPro" id="IPR013249">
    <property type="entry name" value="RNA_pol_sigma70_r4_t2"/>
</dbReference>
<dbReference type="PANTHER" id="PTHR43133:SF46">
    <property type="entry name" value="RNA POLYMERASE SIGMA-70 FACTOR ECF SUBFAMILY"/>
    <property type="match status" value="1"/>
</dbReference>
<dbReference type="SUPFAM" id="SSF88946">
    <property type="entry name" value="Sigma2 domain of RNA polymerase sigma factors"/>
    <property type="match status" value="1"/>
</dbReference>
<protein>
    <submittedName>
        <fullName evidence="7">RNA polymerase sigma-70 factor</fullName>
    </submittedName>
</protein>
<comment type="caution">
    <text evidence="7">The sequence shown here is derived from an EMBL/GenBank/DDBJ whole genome shotgun (WGS) entry which is preliminary data.</text>
</comment>
<evidence type="ECO:0000256" key="1">
    <source>
        <dbReference type="ARBA" id="ARBA00010641"/>
    </source>
</evidence>
<dbReference type="AlphaFoldDB" id="A0A850NL01"/>
<proteinExistence type="inferred from homology"/>
<keyword evidence="4" id="KW-0804">Transcription</keyword>
<dbReference type="Pfam" id="PF04542">
    <property type="entry name" value="Sigma70_r2"/>
    <property type="match status" value="1"/>
</dbReference>
<dbReference type="SUPFAM" id="SSF88659">
    <property type="entry name" value="Sigma3 and sigma4 domains of RNA polymerase sigma factors"/>
    <property type="match status" value="1"/>
</dbReference>
<dbReference type="InterPro" id="IPR013325">
    <property type="entry name" value="RNA_pol_sigma_r2"/>
</dbReference>
<dbReference type="InterPro" id="IPR036388">
    <property type="entry name" value="WH-like_DNA-bd_sf"/>
</dbReference>
<evidence type="ECO:0000256" key="3">
    <source>
        <dbReference type="ARBA" id="ARBA00023082"/>
    </source>
</evidence>
<dbReference type="NCBIfam" id="TIGR02985">
    <property type="entry name" value="Sig70_bacteroi1"/>
    <property type="match status" value="1"/>
</dbReference>
<dbReference type="GO" id="GO:0006352">
    <property type="term" value="P:DNA-templated transcription initiation"/>
    <property type="evidence" value="ECO:0007669"/>
    <property type="project" value="InterPro"/>
</dbReference>
<dbReference type="InterPro" id="IPR007627">
    <property type="entry name" value="RNA_pol_sigma70_r2"/>
</dbReference>
<keyword evidence="8" id="KW-1185">Reference proteome</keyword>
<reference evidence="7 8" key="1">
    <citation type="submission" date="2020-01" db="EMBL/GenBank/DDBJ databases">
        <title>Draft Genome Analysis of Muricauda sp. HICW Isolated from coastal seawater of PR China.</title>
        <authorList>
            <person name="Chen M.-X."/>
        </authorList>
    </citation>
    <scope>NUCLEOTIDE SEQUENCE [LARGE SCALE GENOMIC DNA]</scope>
    <source>
        <strain evidence="7 8">HICW</strain>
    </source>
</reference>
<dbReference type="InterPro" id="IPR013324">
    <property type="entry name" value="RNA_pol_sigma_r3/r4-like"/>
</dbReference>
<dbReference type="Pfam" id="PF08281">
    <property type="entry name" value="Sigma70_r4_2"/>
    <property type="match status" value="1"/>
</dbReference>
<dbReference type="InterPro" id="IPR014284">
    <property type="entry name" value="RNA_pol_sigma-70_dom"/>
</dbReference>
<dbReference type="RefSeq" id="WP_176620679.1">
    <property type="nucleotide sequence ID" value="NZ_WYET01000004.1"/>
</dbReference>
<accession>A0A850NL01</accession>
<name>A0A850NL01_9FLAO</name>